<gene>
    <name evidence="3" type="ORF">RT723_05020</name>
</gene>
<evidence type="ECO:0000259" key="2">
    <source>
        <dbReference type="Pfam" id="PF08327"/>
    </source>
</evidence>
<comment type="caution">
    <text evidence="3">The sequence shown here is derived from an EMBL/GenBank/DDBJ whole genome shotgun (WGS) entry which is preliminary data.</text>
</comment>
<dbReference type="EMBL" id="JAWCUA010000003">
    <property type="protein sequence ID" value="MDU0112370.1"/>
    <property type="molecule type" value="Genomic_DNA"/>
</dbReference>
<proteinExistence type="inferred from homology"/>
<sequence>MKISIETLVNASLENVWSAWVTPNDIVQWNFASDDWICPKANIELVVGGKFNYRMEAKDGSFGFDFEGRFTSIIFHEQIEYVLDDDRKVLVTFTQTNEGVKLVETFEAESENSGEQQKQGWLSILNNFKQHVEQTRV</sequence>
<dbReference type="Proteomes" id="UP001257914">
    <property type="component" value="Unassembled WGS sequence"/>
</dbReference>
<feature type="domain" description="Activator of Hsp90 ATPase homologue 1/2-like C-terminal" evidence="2">
    <location>
        <begin position="10"/>
        <end position="133"/>
    </location>
</feature>
<keyword evidence="4" id="KW-1185">Reference proteome</keyword>
<dbReference type="RefSeq" id="WP_315946112.1">
    <property type="nucleotide sequence ID" value="NZ_JAWCUA010000003.1"/>
</dbReference>
<reference evidence="3 4" key="1">
    <citation type="submission" date="2023-10" db="EMBL/GenBank/DDBJ databases">
        <title>Psychrosphaera aquimaarina strain SW33 isolated from seawater.</title>
        <authorList>
            <person name="Bayburt H."/>
            <person name="Kim J.M."/>
            <person name="Choi B.J."/>
            <person name="Jeon C.O."/>
        </authorList>
    </citation>
    <scope>NUCLEOTIDE SEQUENCE [LARGE SCALE GENOMIC DNA]</scope>
    <source>
        <strain evidence="3 4">KCTC 52743</strain>
    </source>
</reference>
<accession>A0ABU3QZ08</accession>
<dbReference type="CDD" id="cd08897">
    <property type="entry name" value="SRPBCC_CalC_Aha1-like_4"/>
    <property type="match status" value="1"/>
</dbReference>
<dbReference type="SUPFAM" id="SSF55961">
    <property type="entry name" value="Bet v1-like"/>
    <property type="match status" value="1"/>
</dbReference>
<dbReference type="Pfam" id="PF08327">
    <property type="entry name" value="AHSA1"/>
    <property type="match status" value="1"/>
</dbReference>
<comment type="similarity">
    <text evidence="1">Belongs to the AHA1 family.</text>
</comment>
<dbReference type="InterPro" id="IPR023393">
    <property type="entry name" value="START-like_dom_sf"/>
</dbReference>
<protein>
    <submittedName>
        <fullName evidence="3">SRPBCC family protein</fullName>
    </submittedName>
</protein>
<evidence type="ECO:0000313" key="4">
    <source>
        <dbReference type="Proteomes" id="UP001257914"/>
    </source>
</evidence>
<organism evidence="3 4">
    <name type="scientific">Psychrosphaera aquimarina</name>
    <dbReference type="NCBI Taxonomy" id="2044854"/>
    <lineage>
        <taxon>Bacteria</taxon>
        <taxon>Pseudomonadati</taxon>
        <taxon>Pseudomonadota</taxon>
        <taxon>Gammaproteobacteria</taxon>
        <taxon>Alteromonadales</taxon>
        <taxon>Pseudoalteromonadaceae</taxon>
        <taxon>Psychrosphaera</taxon>
    </lineage>
</organism>
<dbReference type="InterPro" id="IPR013538">
    <property type="entry name" value="ASHA1/2-like_C"/>
</dbReference>
<evidence type="ECO:0000256" key="1">
    <source>
        <dbReference type="ARBA" id="ARBA00006817"/>
    </source>
</evidence>
<dbReference type="Gene3D" id="3.30.530.20">
    <property type="match status" value="1"/>
</dbReference>
<evidence type="ECO:0000313" key="3">
    <source>
        <dbReference type="EMBL" id="MDU0112370.1"/>
    </source>
</evidence>
<name>A0ABU3QZ08_9GAMM</name>